<protein>
    <recommendedName>
        <fullName evidence="1">YopX protein domain-containing protein</fullName>
    </recommendedName>
</protein>
<comment type="caution">
    <text evidence="2">The sequence shown here is derived from an EMBL/GenBank/DDBJ whole genome shotgun (WGS) entry which is preliminary data.</text>
</comment>
<reference evidence="2 3" key="1">
    <citation type="submission" date="2017-03" db="EMBL/GenBank/DDBJ databases">
        <title>Draft Genome sequence of Marispirochaeta sp. strain JC444.</title>
        <authorList>
            <person name="Shivani Y."/>
            <person name="Subhash Y."/>
            <person name="Sasikala C."/>
            <person name="Ramana C."/>
        </authorList>
    </citation>
    <scope>NUCLEOTIDE SEQUENCE [LARGE SCALE GENOMIC DNA]</scope>
    <source>
        <strain evidence="2 3">JC444</strain>
    </source>
</reference>
<evidence type="ECO:0000259" key="1">
    <source>
        <dbReference type="Pfam" id="PF09643"/>
    </source>
</evidence>
<dbReference type="InterPro" id="IPR019096">
    <property type="entry name" value="YopX_protein"/>
</dbReference>
<dbReference type="RefSeq" id="WP_083048326.1">
    <property type="nucleotide sequence ID" value="NZ_MWQY01000003.1"/>
</dbReference>
<dbReference type="EMBL" id="MWQY01000003">
    <property type="protein sequence ID" value="ORC37241.1"/>
    <property type="molecule type" value="Genomic_DNA"/>
</dbReference>
<dbReference type="Pfam" id="PF09643">
    <property type="entry name" value="YopX"/>
    <property type="match status" value="1"/>
</dbReference>
<dbReference type="Gene3D" id="2.30.30.290">
    <property type="entry name" value="YopX-like domains"/>
    <property type="match status" value="1"/>
</dbReference>
<dbReference type="AlphaFoldDB" id="A0A1Y1S189"/>
<evidence type="ECO:0000313" key="2">
    <source>
        <dbReference type="EMBL" id="ORC37241.1"/>
    </source>
</evidence>
<dbReference type="InterPro" id="IPR023385">
    <property type="entry name" value="YopX-like_C"/>
</dbReference>
<accession>A0A1Y1S189</accession>
<dbReference type="OrthoDB" id="332493at2"/>
<dbReference type="SUPFAM" id="SSF159006">
    <property type="entry name" value="YopX-like"/>
    <property type="match status" value="1"/>
</dbReference>
<name>A0A1Y1S189_9SPIO</name>
<organism evidence="2 3">
    <name type="scientific">Marispirochaeta aestuarii</name>
    <dbReference type="NCBI Taxonomy" id="1963862"/>
    <lineage>
        <taxon>Bacteria</taxon>
        <taxon>Pseudomonadati</taxon>
        <taxon>Spirochaetota</taxon>
        <taxon>Spirochaetia</taxon>
        <taxon>Spirochaetales</taxon>
        <taxon>Spirochaetaceae</taxon>
        <taxon>Marispirochaeta</taxon>
    </lineage>
</organism>
<sequence>MREIKFRAWTGKKFVYGSRDDEVNPSWVLAMCNANGIEPEQFTGLKDKNGKEIYEGDIIEHYSGLVPKGADPYVKQIVRWNRYRWDGINNFNVSKIIGNIHENPELLEKAV</sequence>
<keyword evidence="3" id="KW-1185">Reference proteome</keyword>
<dbReference type="Proteomes" id="UP000192343">
    <property type="component" value="Unassembled WGS sequence"/>
</dbReference>
<dbReference type="STRING" id="1963862.B4O97_03365"/>
<evidence type="ECO:0000313" key="3">
    <source>
        <dbReference type="Proteomes" id="UP000192343"/>
    </source>
</evidence>
<feature type="domain" description="YopX protein" evidence="1">
    <location>
        <begin position="40"/>
        <end position="108"/>
    </location>
</feature>
<gene>
    <name evidence="2" type="ORF">B4O97_03365</name>
</gene>
<proteinExistence type="predicted"/>